<feature type="domain" description="RNA polymerase sigma-70 region 2" evidence="6">
    <location>
        <begin position="31"/>
        <end position="84"/>
    </location>
</feature>
<dbReference type="PATRIC" id="fig|1235802.3.peg.6414"/>
<dbReference type="Pfam" id="PF08281">
    <property type="entry name" value="Sigma70_r4_2"/>
    <property type="match status" value="1"/>
</dbReference>
<dbReference type="InterPro" id="IPR036388">
    <property type="entry name" value="WH-like_DNA-bd_sf"/>
</dbReference>
<dbReference type="GO" id="GO:0003677">
    <property type="term" value="F:DNA binding"/>
    <property type="evidence" value="ECO:0007669"/>
    <property type="project" value="UniProtKB-KW"/>
</dbReference>
<evidence type="ECO:0000259" key="7">
    <source>
        <dbReference type="Pfam" id="PF08281"/>
    </source>
</evidence>
<keyword evidence="5" id="KW-0804">Transcription</keyword>
<organism evidence="8 9">
    <name type="scientific">Eubacterium plexicaudatum ASF492</name>
    <dbReference type="NCBI Taxonomy" id="1235802"/>
    <lineage>
        <taxon>Bacteria</taxon>
        <taxon>Bacillati</taxon>
        <taxon>Bacillota</taxon>
        <taxon>Clostridia</taxon>
        <taxon>Eubacteriales</taxon>
        <taxon>Eubacteriaceae</taxon>
        <taxon>Eubacterium</taxon>
    </lineage>
</organism>
<dbReference type="OrthoDB" id="9808901at2"/>
<evidence type="ECO:0000256" key="3">
    <source>
        <dbReference type="ARBA" id="ARBA00023082"/>
    </source>
</evidence>
<protein>
    <submittedName>
        <fullName evidence="8">Sigma-70 family RNA polymerase sigma factor</fullName>
    </submittedName>
</protein>
<sequence length="185" mass="21490">MDDREIITLFFERSEQAIAELSVKYGAVYSTIAKNILNNPLDAEECVNDAYLGVWNTIPPNNPNPLLAYVCRIVRNLSIAKYHKNTALKRNSIYDAALDELEECLASERNVEEEISAKELSCLIDHFLDTLNQENRVLFVRRYWYSDSITDIAMRMKLSENNVYVRLSRIRGKLKLYLKKEGYEI</sequence>
<dbReference type="SUPFAM" id="SSF88946">
    <property type="entry name" value="Sigma2 domain of RNA polymerase sigma factors"/>
    <property type="match status" value="1"/>
</dbReference>
<feature type="domain" description="RNA polymerase sigma factor 70 region 4 type 2" evidence="7">
    <location>
        <begin position="124"/>
        <end position="174"/>
    </location>
</feature>
<dbReference type="SUPFAM" id="SSF88659">
    <property type="entry name" value="Sigma3 and sigma4 domains of RNA polymerase sigma factors"/>
    <property type="match status" value="1"/>
</dbReference>
<dbReference type="PANTHER" id="PTHR43133">
    <property type="entry name" value="RNA POLYMERASE ECF-TYPE SIGMA FACTO"/>
    <property type="match status" value="1"/>
</dbReference>
<evidence type="ECO:0000313" key="8">
    <source>
        <dbReference type="EMBL" id="EMZ17173.1"/>
    </source>
</evidence>
<comment type="caution">
    <text evidence="8">The sequence shown here is derived from an EMBL/GenBank/DDBJ whole genome shotgun (WGS) entry which is preliminary data.</text>
</comment>
<evidence type="ECO:0000256" key="4">
    <source>
        <dbReference type="ARBA" id="ARBA00023125"/>
    </source>
</evidence>
<dbReference type="GO" id="GO:0016987">
    <property type="term" value="F:sigma factor activity"/>
    <property type="evidence" value="ECO:0007669"/>
    <property type="project" value="UniProtKB-KW"/>
</dbReference>
<dbReference type="NCBIfam" id="TIGR02937">
    <property type="entry name" value="sigma70-ECF"/>
    <property type="match status" value="1"/>
</dbReference>
<dbReference type="InterPro" id="IPR013324">
    <property type="entry name" value="RNA_pol_sigma_r3/r4-like"/>
</dbReference>
<dbReference type="EMBL" id="AQFT01000213">
    <property type="protein sequence ID" value="EMZ17173.1"/>
    <property type="molecule type" value="Genomic_DNA"/>
</dbReference>
<keyword evidence="3" id="KW-0731">Sigma factor</keyword>
<name>N1ZSU2_9FIRM</name>
<dbReference type="Pfam" id="PF04542">
    <property type="entry name" value="Sigma70_r2"/>
    <property type="match status" value="1"/>
</dbReference>
<keyword evidence="9" id="KW-1185">Reference proteome</keyword>
<evidence type="ECO:0000256" key="2">
    <source>
        <dbReference type="ARBA" id="ARBA00023015"/>
    </source>
</evidence>
<proteinExistence type="inferred from homology"/>
<dbReference type="InterPro" id="IPR039425">
    <property type="entry name" value="RNA_pol_sigma-70-like"/>
</dbReference>
<dbReference type="PANTHER" id="PTHR43133:SF8">
    <property type="entry name" value="RNA POLYMERASE SIGMA FACTOR HI_1459-RELATED"/>
    <property type="match status" value="1"/>
</dbReference>
<reference evidence="8 9" key="1">
    <citation type="journal article" date="2014" name="Genome Announc.">
        <title>Draft genome sequences of the altered schaedler flora, a defined bacterial community from gnotobiotic mice.</title>
        <authorList>
            <person name="Wannemuehler M.J."/>
            <person name="Overstreet A.M."/>
            <person name="Ward D.V."/>
            <person name="Phillips G.J."/>
        </authorList>
    </citation>
    <scope>NUCLEOTIDE SEQUENCE [LARGE SCALE GENOMIC DNA]</scope>
    <source>
        <strain evidence="8 9">ASF492</strain>
    </source>
</reference>
<dbReference type="Gene3D" id="1.10.1740.10">
    <property type="match status" value="1"/>
</dbReference>
<dbReference type="Proteomes" id="UP000012589">
    <property type="component" value="Unassembled WGS sequence"/>
</dbReference>
<dbReference type="STRING" id="1235802.C823_06073"/>
<evidence type="ECO:0000313" key="9">
    <source>
        <dbReference type="Proteomes" id="UP000012589"/>
    </source>
</evidence>
<evidence type="ECO:0000256" key="1">
    <source>
        <dbReference type="ARBA" id="ARBA00010641"/>
    </source>
</evidence>
<dbReference type="InterPro" id="IPR007627">
    <property type="entry name" value="RNA_pol_sigma70_r2"/>
</dbReference>
<keyword evidence="4" id="KW-0238">DNA-binding</keyword>
<dbReference type="Gene3D" id="1.10.10.10">
    <property type="entry name" value="Winged helix-like DNA-binding domain superfamily/Winged helix DNA-binding domain"/>
    <property type="match status" value="1"/>
</dbReference>
<dbReference type="HOGENOM" id="CLU_047691_9_7_9"/>
<gene>
    <name evidence="8" type="ORF">C823_06073</name>
</gene>
<dbReference type="GO" id="GO:0006352">
    <property type="term" value="P:DNA-templated transcription initiation"/>
    <property type="evidence" value="ECO:0007669"/>
    <property type="project" value="InterPro"/>
</dbReference>
<dbReference type="eggNOG" id="COG1595">
    <property type="taxonomic scope" value="Bacteria"/>
</dbReference>
<dbReference type="AlphaFoldDB" id="N1ZSU2"/>
<dbReference type="InterPro" id="IPR013325">
    <property type="entry name" value="RNA_pol_sigma_r2"/>
</dbReference>
<evidence type="ECO:0000259" key="6">
    <source>
        <dbReference type="Pfam" id="PF04542"/>
    </source>
</evidence>
<keyword evidence="2" id="KW-0805">Transcription regulation</keyword>
<accession>N1ZSU2</accession>
<comment type="similarity">
    <text evidence="1">Belongs to the sigma-70 factor family. ECF subfamily.</text>
</comment>
<evidence type="ECO:0000256" key="5">
    <source>
        <dbReference type="ARBA" id="ARBA00023163"/>
    </source>
</evidence>
<dbReference type="InterPro" id="IPR013249">
    <property type="entry name" value="RNA_pol_sigma70_r4_t2"/>
</dbReference>
<dbReference type="InterPro" id="IPR014284">
    <property type="entry name" value="RNA_pol_sigma-70_dom"/>
</dbReference>